<dbReference type="InterPro" id="IPR000210">
    <property type="entry name" value="BTB/POZ_dom"/>
</dbReference>
<organism evidence="2 3">
    <name type="scientific">Aureobasidium namibiae CBS 147.97</name>
    <dbReference type="NCBI Taxonomy" id="1043004"/>
    <lineage>
        <taxon>Eukaryota</taxon>
        <taxon>Fungi</taxon>
        <taxon>Dikarya</taxon>
        <taxon>Ascomycota</taxon>
        <taxon>Pezizomycotina</taxon>
        <taxon>Dothideomycetes</taxon>
        <taxon>Dothideomycetidae</taxon>
        <taxon>Dothideales</taxon>
        <taxon>Saccotheciaceae</taxon>
        <taxon>Aureobasidium</taxon>
    </lineage>
</organism>
<evidence type="ECO:0000313" key="2">
    <source>
        <dbReference type="EMBL" id="KEQ70286.1"/>
    </source>
</evidence>
<dbReference type="EMBL" id="KL584718">
    <property type="protein sequence ID" value="KEQ70286.1"/>
    <property type="molecule type" value="Genomic_DNA"/>
</dbReference>
<dbReference type="PANTHER" id="PTHR47843">
    <property type="entry name" value="BTB DOMAIN-CONTAINING PROTEIN-RELATED"/>
    <property type="match status" value="1"/>
</dbReference>
<accession>A0A074X6Q7</accession>
<name>A0A074X6Q7_9PEZI</name>
<dbReference type="Proteomes" id="UP000027730">
    <property type="component" value="Unassembled WGS sequence"/>
</dbReference>
<feature type="domain" description="BTB" evidence="1">
    <location>
        <begin position="9"/>
        <end position="80"/>
    </location>
</feature>
<dbReference type="PROSITE" id="PS50097">
    <property type="entry name" value="BTB"/>
    <property type="match status" value="1"/>
</dbReference>
<dbReference type="AlphaFoldDB" id="A0A074X6Q7"/>
<reference evidence="2 3" key="1">
    <citation type="journal article" date="2014" name="BMC Genomics">
        <title>Genome sequencing of four Aureobasidium pullulans varieties: biotechnological potential, stress tolerance, and description of new species.</title>
        <authorList>
            <person name="Gostin Ar C."/>
            <person name="Ohm R.A."/>
            <person name="Kogej T."/>
            <person name="Sonjak S."/>
            <person name="Turk M."/>
            <person name="Zajc J."/>
            <person name="Zalar P."/>
            <person name="Grube M."/>
            <person name="Sun H."/>
            <person name="Han J."/>
            <person name="Sharma A."/>
            <person name="Chiniquy J."/>
            <person name="Ngan C.Y."/>
            <person name="Lipzen A."/>
            <person name="Barry K."/>
            <person name="Grigoriev I.V."/>
            <person name="Gunde-Cimerman N."/>
        </authorList>
    </citation>
    <scope>NUCLEOTIDE SEQUENCE [LARGE SCALE GENOMIC DNA]</scope>
    <source>
        <strain evidence="2 3">CBS 147.97</strain>
    </source>
</reference>
<sequence>MASQLCDPSSVLVKIKEDGTTYIFELPREELCSLSPFFKTAFEGRFLEAQTGIMDMEDVSVELFGDFARWIATDQLQHHTLEDLVNLYVLADKFDIRVLREAITDELTTECFKPDFDVPDWKVIWFMMENIPKCYPIHSLLATAVARVLWHEVERLEGLPYGFGVRVKSNLDKPYGLCDECFSQDESHDTSEYCDHFFDQSSDFDPRHYHEVVPDNRG</sequence>
<dbReference type="RefSeq" id="XP_013424482.1">
    <property type="nucleotide sequence ID" value="XM_013569028.1"/>
</dbReference>
<dbReference type="OrthoDB" id="1022638at2759"/>
<protein>
    <recommendedName>
        <fullName evidence="1">BTB domain-containing protein</fullName>
    </recommendedName>
</protein>
<proteinExistence type="predicted"/>
<dbReference type="InterPro" id="IPR011333">
    <property type="entry name" value="SKP1/BTB/POZ_sf"/>
</dbReference>
<dbReference type="CDD" id="cd18186">
    <property type="entry name" value="BTB_POZ_ZBTB_KLHL-like"/>
    <property type="match status" value="1"/>
</dbReference>
<keyword evidence="3" id="KW-1185">Reference proteome</keyword>
<dbReference type="Gene3D" id="3.30.710.10">
    <property type="entry name" value="Potassium Channel Kv1.1, Chain A"/>
    <property type="match status" value="1"/>
</dbReference>
<dbReference type="Pfam" id="PF00651">
    <property type="entry name" value="BTB"/>
    <property type="match status" value="1"/>
</dbReference>
<gene>
    <name evidence="2" type="ORF">M436DRAFT_84874</name>
</gene>
<evidence type="ECO:0000313" key="3">
    <source>
        <dbReference type="Proteomes" id="UP000027730"/>
    </source>
</evidence>
<dbReference type="PANTHER" id="PTHR47843:SF2">
    <property type="entry name" value="BTB DOMAIN-CONTAINING PROTEIN"/>
    <property type="match status" value="1"/>
</dbReference>
<dbReference type="SUPFAM" id="SSF54695">
    <property type="entry name" value="POZ domain"/>
    <property type="match status" value="1"/>
</dbReference>
<dbReference type="HOGENOM" id="CLU_1266643_0_0_1"/>
<dbReference type="GeneID" id="25417430"/>
<evidence type="ECO:0000259" key="1">
    <source>
        <dbReference type="PROSITE" id="PS50097"/>
    </source>
</evidence>